<proteinExistence type="predicted"/>
<dbReference type="Proteomes" id="UP001060085">
    <property type="component" value="Linkage Group LG06"/>
</dbReference>
<gene>
    <name evidence="1" type="ORF">M9H77_27242</name>
</gene>
<accession>A0ACC0ACC7</accession>
<comment type="caution">
    <text evidence="1">The sequence shown here is derived from an EMBL/GenBank/DDBJ whole genome shotgun (WGS) entry which is preliminary data.</text>
</comment>
<sequence>MAKDEGLAVKDAVHKLQLCLLEGIRDEDKLFAAGALMSQSDYHDVVVERSISKMCGYPLCGNTLPSEKTRKGRYRISLKEHKVYDLQETYMYCSTNCVVSSRAFAGSLQEERSSDLKTAKLNEVLSMFSGMSLEDSKDDPKKEKKSGVSDLRVQERTDVKSGEVPMEEWVGPSNAIEGYIPQRDQTPKPQLPKELEKGTPVARQKPKKLHQLNKEKNMNFSEMDFTSAIIMQDEYSVSKVAEQTENISGQTNGEAKRKVKNNGRKAKSTKLEESAVCKSSHVHKKCEISDESQCRNVMGDKLDDLSKTLDEKLSISDHSGTDQNTMYKKSTEADSNFGAEKASASNASVLKSSLKSSTAKKVARSVTWADEQTDGLDNKTLCDYNEYEKNRDSSGQSASAEMGVDDNSYRFASAEACARALTEAAEAVASGDSDVADAVSDAGLIILPPPSELDGAETLEEGDMLNPEGATIKWPSKPGVPNYDLLESDDSWYDNPPEGFSLTMSPFATMFMALFAWTSSSSLAYIYGHDETLHEEYLCVNGREYPRKVVQMDGSSSEIRQALSGCLARALPGLVADLRLPIPLSTLEREMDRMLDTMSFMDPLPSLRMKQWQLLVLLFLDALSVCRIPTLAPYMTGRRVSLPKVLEGAKISAEEYEIMKDILIPLGRVPQFIMQSGG</sequence>
<organism evidence="1 2">
    <name type="scientific">Catharanthus roseus</name>
    <name type="common">Madagascar periwinkle</name>
    <name type="synonym">Vinca rosea</name>
    <dbReference type="NCBI Taxonomy" id="4058"/>
    <lineage>
        <taxon>Eukaryota</taxon>
        <taxon>Viridiplantae</taxon>
        <taxon>Streptophyta</taxon>
        <taxon>Embryophyta</taxon>
        <taxon>Tracheophyta</taxon>
        <taxon>Spermatophyta</taxon>
        <taxon>Magnoliopsida</taxon>
        <taxon>eudicotyledons</taxon>
        <taxon>Gunneridae</taxon>
        <taxon>Pentapetalae</taxon>
        <taxon>asterids</taxon>
        <taxon>lamiids</taxon>
        <taxon>Gentianales</taxon>
        <taxon>Apocynaceae</taxon>
        <taxon>Rauvolfioideae</taxon>
        <taxon>Vinceae</taxon>
        <taxon>Catharanthinae</taxon>
        <taxon>Catharanthus</taxon>
    </lineage>
</organism>
<protein>
    <submittedName>
        <fullName evidence="1">Uncharacterized protein</fullName>
    </submittedName>
</protein>
<reference evidence="2" key="1">
    <citation type="journal article" date="2023" name="Nat. Plants">
        <title>Single-cell RNA sequencing provides a high-resolution roadmap for understanding the multicellular compartmentation of specialized metabolism.</title>
        <authorList>
            <person name="Sun S."/>
            <person name="Shen X."/>
            <person name="Li Y."/>
            <person name="Li Y."/>
            <person name="Wang S."/>
            <person name="Li R."/>
            <person name="Zhang H."/>
            <person name="Shen G."/>
            <person name="Guo B."/>
            <person name="Wei J."/>
            <person name="Xu J."/>
            <person name="St-Pierre B."/>
            <person name="Chen S."/>
            <person name="Sun C."/>
        </authorList>
    </citation>
    <scope>NUCLEOTIDE SEQUENCE [LARGE SCALE GENOMIC DNA]</scope>
</reference>
<name>A0ACC0ACC7_CATRO</name>
<keyword evidence="2" id="KW-1185">Reference proteome</keyword>
<evidence type="ECO:0000313" key="1">
    <source>
        <dbReference type="EMBL" id="KAI5658449.1"/>
    </source>
</evidence>
<evidence type="ECO:0000313" key="2">
    <source>
        <dbReference type="Proteomes" id="UP001060085"/>
    </source>
</evidence>
<dbReference type="EMBL" id="CM044706">
    <property type="protein sequence ID" value="KAI5658449.1"/>
    <property type="molecule type" value="Genomic_DNA"/>
</dbReference>